<dbReference type="Pfam" id="PF01699">
    <property type="entry name" value="Na_Ca_ex"/>
    <property type="match status" value="1"/>
</dbReference>
<keyword evidence="4" id="KW-0109">Calcium transport</keyword>
<evidence type="ECO:0000256" key="6">
    <source>
        <dbReference type="ARBA" id="ARBA00022989"/>
    </source>
</evidence>
<keyword evidence="12" id="KW-1185">Reference proteome</keyword>
<dbReference type="Gene3D" id="1.20.1420.30">
    <property type="entry name" value="NCX, central ion-binding region"/>
    <property type="match status" value="1"/>
</dbReference>
<feature type="compositionally biased region" description="Polar residues" evidence="8">
    <location>
        <begin position="56"/>
        <end position="71"/>
    </location>
</feature>
<keyword evidence="4" id="KW-0813">Transport</keyword>
<dbReference type="EMBL" id="JAODUO010001263">
    <property type="protein sequence ID" value="KAK2167734.1"/>
    <property type="molecule type" value="Genomic_DNA"/>
</dbReference>
<feature type="transmembrane region" description="Helical" evidence="9">
    <location>
        <begin position="109"/>
        <end position="132"/>
    </location>
</feature>
<gene>
    <name evidence="11" type="ORF">NP493_1262g00034</name>
</gene>
<comment type="caution">
    <text evidence="11">The sequence shown here is derived from an EMBL/GenBank/DDBJ whole genome shotgun (WGS) entry which is preliminary data.</text>
</comment>
<evidence type="ECO:0000256" key="5">
    <source>
        <dbReference type="ARBA" id="ARBA00022692"/>
    </source>
</evidence>
<evidence type="ECO:0000256" key="1">
    <source>
        <dbReference type="ARBA" id="ARBA00004141"/>
    </source>
</evidence>
<organism evidence="11 12">
    <name type="scientific">Ridgeia piscesae</name>
    <name type="common">Tubeworm</name>
    <dbReference type="NCBI Taxonomy" id="27915"/>
    <lineage>
        <taxon>Eukaryota</taxon>
        <taxon>Metazoa</taxon>
        <taxon>Spiralia</taxon>
        <taxon>Lophotrochozoa</taxon>
        <taxon>Annelida</taxon>
        <taxon>Polychaeta</taxon>
        <taxon>Sedentaria</taxon>
        <taxon>Canalipalpata</taxon>
        <taxon>Sabellida</taxon>
        <taxon>Siboglinidae</taxon>
        <taxon>Ridgeia</taxon>
    </lineage>
</organism>
<dbReference type="AlphaFoldDB" id="A0AAD9K9U7"/>
<evidence type="ECO:0000256" key="3">
    <source>
        <dbReference type="ARBA" id="ARBA00022449"/>
    </source>
</evidence>
<evidence type="ECO:0000313" key="12">
    <source>
        <dbReference type="Proteomes" id="UP001209878"/>
    </source>
</evidence>
<comment type="similarity">
    <text evidence="2">Belongs to the Ca(2+):cation antiporter (CaCA) (TC 2.A.19) family. SLC24A subfamily.</text>
</comment>
<accession>A0AAD9K9U7</accession>
<dbReference type="InterPro" id="IPR044880">
    <property type="entry name" value="NCX_ion-bd_dom_sf"/>
</dbReference>
<name>A0AAD9K9U7_RIDPI</name>
<keyword evidence="3" id="KW-0050">Antiport</keyword>
<feature type="transmembrane region" description="Helical" evidence="9">
    <location>
        <begin position="87"/>
        <end position="103"/>
    </location>
</feature>
<dbReference type="InterPro" id="IPR004481">
    <property type="entry name" value="K/Na/Ca-exchanger"/>
</dbReference>
<keyword evidence="7 9" id="KW-0472">Membrane</keyword>
<dbReference type="GO" id="GO:0005262">
    <property type="term" value="F:calcium channel activity"/>
    <property type="evidence" value="ECO:0007669"/>
    <property type="project" value="TreeGrafter"/>
</dbReference>
<comment type="subcellular location">
    <subcellularLocation>
        <location evidence="1">Membrane</location>
        <topology evidence="1">Multi-pass membrane protein</topology>
    </subcellularLocation>
</comment>
<dbReference type="PANTHER" id="PTHR10846:SF72">
    <property type="entry name" value="SODIUM_POTASSIUM_CALCIUM EXCHANGER NCKX30C"/>
    <property type="match status" value="1"/>
</dbReference>
<dbReference type="Proteomes" id="UP001209878">
    <property type="component" value="Unassembled WGS sequence"/>
</dbReference>
<protein>
    <recommendedName>
        <fullName evidence="10">Sodium/calcium exchanger membrane region domain-containing protein</fullName>
    </recommendedName>
</protein>
<keyword evidence="4" id="KW-0106">Calcium</keyword>
<evidence type="ECO:0000313" key="11">
    <source>
        <dbReference type="EMBL" id="KAK2167734.1"/>
    </source>
</evidence>
<feature type="transmembrane region" description="Helical" evidence="9">
    <location>
        <begin position="144"/>
        <end position="163"/>
    </location>
</feature>
<keyword evidence="6 9" id="KW-1133">Transmembrane helix</keyword>
<feature type="compositionally biased region" description="Polar residues" evidence="8">
    <location>
        <begin position="1"/>
        <end position="18"/>
    </location>
</feature>
<feature type="compositionally biased region" description="Polar residues" evidence="8">
    <location>
        <begin position="26"/>
        <end position="42"/>
    </location>
</feature>
<evidence type="ECO:0000256" key="7">
    <source>
        <dbReference type="ARBA" id="ARBA00023136"/>
    </source>
</evidence>
<keyword evidence="4" id="KW-0406">Ion transport</keyword>
<reference evidence="11" key="1">
    <citation type="journal article" date="2023" name="Mol. Biol. Evol.">
        <title>Third-Generation Sequencing Reveals the Adaptive Role of the Epigenome in Three Deep-Sea Polychaetes.</title>
        <authorList>
            <person name="Perez M."/>
            <person name="Aroh O."/>
            <person name="Sun Y."/>
            <person name="Lan Y."/>
            <person name="Juniper S.K."/>
            <person name="Young C.R."/>
            <person name="Angers B."/>
            <person name="Qian P.Y."/>
        </authorList>
    </citation>
    <scope>NUCLEOTIDE SEQUENCE</scope>
    <source>
        <strain evidence="11">R07B-5</strain>
    </source>
</reference>
<dbReference type="GO" id="GO:0006874">
    <property type="term" value="P:intracellular calcium ion homeostasis"/>
    <property type="evidence" value="ECO:0007669"/>
    <property type="project" value="TreeGrafter"/>
</dbReference>
<evidence type="ECO:0000256" key="8">
    <source>
        <dbReference type="SAM" id="MobiDB-lite"/>
    </source>
</evidence>
<feature type="transmembrane region" description="Helical" evidence="9">
    <location>
        <begin position="211"/>
        <end position="236"/>
    </location>
</feature>
<dbReference type="PANTHER" id="PTHR10846">
    <property type="entry name" value="SODIUM/POTASSIUM/CALCIUM EXCHANGER"/>
    <property type="match status" value="1"/>
</dbReference>
<evidence type="ECO:0000256" key="4">
    <source>
        <dbReference type="ARBA" id="ARBA00022568"/>
    </source>
</evidence>
<feature type="compositionally biased region" description="Basic and acidic residues" evidence="8">
    <location>
        <begin position="46"/>
        <end position="55"/>
    </location>
</feature>
<evidence type="ECO:0000259" key="10">
    <source>
        <dbReference type="Pfam" id="PF01699"/>
    </source>
</evidence>
<keyword evidence="5 9" id="KW-0812">Transmembrane</keyword>
<evidence type="ECO:0000256" key="9">
    <source>
        <dbReference type="SAM" id="Phobius"/>
    </source>
</evidence>
<feature type="region of interest" description="Disordered" evidence="8">
    <location>
        <begin position="1"/>
        <end position="74"/>
    </location>
</feature>
<evidence type="ECO:0000256" key="2">
    <source>
        <dbReference type="ARBA" id="ARBA00005364"/>
    </source>
</evidence>
<proteinExistence type="inferred from homology"/>
<sequence>MMNNENHNTIEQENQNGGRQVAPVCTGSNEQSSNCTAPSVSNGKIHKSDCGDTGRKCSQISGQQQPENSDGNDALDISWPDSWRKRITYILVVPIIFPLWATLPDVRRPVMGLTFLAAGTSIPDLLTSVIVAKKGFGDMSVSSSVGSNLFDVTVGLPLPWLMYTMIFNKVYQVDSTGMLCSIVLLFAILIFVIITIILFKWRMHRPMGYVMFFLYAVFVTISLLLQFEIILCPNIMG</sequence>
<feature type="domain" description="Sodium/calcium exchanger membrane region" evidence="10">
    <location>
        <begin position="106"/>
        <end position="223"/>
    </location>
</feature>
<dbReference type="GO" id="GO:0008273">
    <property type="term" value="F:calcium, potassium:sodium antiporter activity"/>
    <property type="evidence" value="ECO:0007669"/>
    <property type="project" value="TreeGrafter"/>
</dbReference>
<dbReference type="InterPro" id="IPR004837">
    <property type="entry name" value="NaCa_Exmemb"/>
</dbReference>
<feature type="transmembrane region" description="Helical" evidence="9">
    <location>
        <begin position="175"/>
        <end position="199"/>
    </location>
</feature>
<dbReference type="GO" id="GO:0005886">
    <property type="term" value="C:plasma membrane"/>
    <property type="evidence" value="ECO:0007669"/>
    <property type="project" value="TreeGrafter"/>
</dbReference>